<dbReference type="SUPFAM" id="SSF52540">
    <property type="entry name" value="P-loop containing nucleoside triphosphate hydrolases"/>
    <property type="match status" value="1"/>
</dbReference>
<dbReference type="Pfam" id="PF06956">
    <property type="entry name" value="RtcR"/>
    <property type="match status" value="1"/>
</dbReference>
<keyword evidence="2" id="KW-0067">ATP-binding</keyword>
<evidence type="ECO:0000313" key="5">
    <source>
        <dbReference type="EMBL" id="RKS91345.1"/>
    </source>
</evidence>
<accession>A0ABX9T212</accession>
<keyword evidence="3" id="KW-0010">Activator</keyword>
<gene>
    <name evidence="5" type="ORF">DFR51_0907</name>
</gene>
<dbReference type="InterPro" id="IPR027417">
    <property type="entry name" value="P-loop_NTPase"/>
</dbReference>
<dbReference type="PIRSF" id="PIRSF037354">
    <property type="entry name" value="Txn_actvtr_RtcR"/>
    <property type="match status" value="1"/>
</dbReference>
<dbReference type="Pfam" id="PF25601">
    <property type="entry name" value="AAA_lid_14"/>
    <property type="match status" value="1"/>
</dbReference>
<sequence length="563" mass="63118">MERFIFWTRAISRWTTIKFFIATDTILSYNIKMKPLTVIGFIGSTLDASKFGPSRWNKWRPTVALTMHEDLRIDRLVLLHSTAHRRLAEYVAEDIASVSPETQVDMRVLDFRDAWDFEEVYGKLLDFARAEPFDPDEQDYLLHITTGTHVAQICLFLLTEARYLPGRLLQTQPAKRAEDGGAPGRWSIIDLDLSRYDSIATRFAVASAESTSYLKSGIDTRNAAFNRMIDEIEQVALRSRAPVLLMGPTGAGKSQLARRIYELKKAKHQIAGSFVEVNCATLKGDSATSALFGHRKGAFTGAVADRPGLLRSADKGMLFLDEIGELGVDEQAMILRAIEDKRFLPVGADKEVASDFQLIAGTNRDLGEAVGAGAFRDDLYARLNLWTFSLPGLADRREDIAPNLDYELDRFAEREGNQASFNKEARQRYLAFATSGEARWPGNFRDLAASVTRMSTLSPKGRIDVDCVDKEIERLRRLWSGQTDNPAGILSQVLGDDRIANLDLFDRVQLAETIRICRSSRSLSEAGRTLFNASRARRNSSNDADRLRKYLARFGLDWASLGP</sequence>
<dbReference type="InterPro" id="IPR017183">
    <property type="entry name" value="Sigma54_dep_tscrpt_act_RtcR"/>
</dbReference>
<dbReference type="PANTHER" id="PTHR32071">
    <property type="entry name" value="TRANSCRIPTIONAL REGULATORY PROTEIN"/>
    <property type="match status" value="1"/>
</dbReference>
<dbReference type="Gene3D" id="3.40.50.300">
    <property type="entry name" value="P-loop containing nucleotide triphosphate hydrolases"/>
    <property type="match status" value="1"/>
</dbReference>
<dbReference type="PANTHER" id="PTHR32071:SF14">
    <property type="entry name" value="TRANSCRIPTIONAL REGULATORY PROTEIN RTCR"/>
    <property type="match status" value="1"/>
</dbReference>
<dbReference type="Gene3D" id="1.10.8.60">
    <property type="match status" value="1"/>
</dbReference>
<proteinExistence type="predicted"/>
<organism evidence="5 6">
    <name type="scientific">Sphingosinicella microcystinivorans</name>
    <dbReference type="NCBI Taxonomy" id="335406"/>
    <lineage>
        <taxon>Bacteria</taxon>
        <taxon>Pseudomonadati</taxon>
        <taxon>Pseudomonadota</taxon>
        <taxon>Alphaproteobacteria</taxon>
        <taxon>Sphingomonadales</taxon>
        <taxon>Sphingosinicellaceae</taxon>
        <taxon>Sphingosinicella</taxon>
    </lineage>
</organism>
<evidence type="ECO:0000256" key="2">
    <source>
        <dbReference type="ARBA" id="ARBA00022840"/>
    </source>
</evidence>
<evidence type="ECO:0000313" key="6">
    <source>
        <dbReference type="Proteomes" id="UP000276029"/>
    </source>
</evidence>
<dbReference type="CDD" id="cd00009">
    <property type="entry name" value="AAA"/>
    <property type="match status" value="1"/>
</dbReference>
<dbReference type="NCBIfam" id="NF038308">
    <property type="entry name" value="RNA_repair_RtcR"/>
    <property type="match status" value="1"/>
</dbReference>
<evidence type="ECO:0000256" key="3">
    <source>
        <dbReference type="ARBA" id="ARBA00023159"/>
    </source>
</evidence>
<dbReference type="PROSITE" id="PS50045">
    <property type="entry name" value="SIGMA54_INTERACT_4"/>
    <property type="match status" value="1"/>
</dbReference>
<dbReference type="Pfam" id="PF00158">
    <property type="entry name" value="Sigma54_activat"/>
    <property type="match status" value="1"/>
</dbReference>
<dbReference type="InterPro" id="IPR058031">
    <property type="entry name" value="AAA_lid_NorR"/>
</dbReference>
<protein>
    <submittedName>
        <fullName evidence="5">Transcriptional regulatory protein RtcR</fullName>
    </submittedName>
</protein>
<keyword evidence="6" id="KW-1185">Reference proteome</keyword>
<dbReference type="InterPro" id="IPR009715">
    <property type="entry name" value="RtcR"/>
</dbReference>
<comment type="caution">
    <text evidence="5">The sequence shown here is derived from an EMBL/GenBank/DDBJ whole genome shotgun (WGS) entry which is preliminary data.</text>
</comment>
<keyword evidence="1" id="KW-0547">Nucleotide-binding</keyword>
<dbReference type="SMART" id="SM00382">
    <property type="entry name" value="AAA"/>
    <property type="match status" value="1"/>
</dbReference>
<name>A0ABX9T212_SPHMI</name>
<evidence type="ECO:0000256" key="1">
    <source>
        <dbReference type="ARBA" id="ARBA00022741"/>
    </source>
</evidence>
<dbReference type="Proteomes" id="UP000276029">
    <property type="component" value="Unassembled WGS sequence"/>
</dbReference>
<feature type="domain" description="Sigma-54 factor interaction" evidence="4">
    <location>
        <begin position="218"/>
        <end position="456"/>
    </location>
</feature>
<reference evidence="5 6" key="1">
    <citation type="submission" date="2018-10" db="EMBL/GenBank/DDBJ databases">
        <title>Genomic Encyclopedia of Type Strains, Phase IV (KMG-IV): sequencing the most valuable type-strain genomes for metagenomic binning, comparative biology and taxonomic classification.</title>
        <authorList>
            <person name="Goeker M."/>
        </authorList>
    </citation>
    <scope>NUCLEOTIDE SEQUENCE [LARGE SCALE GENOMIC DNA]</scope>
    <source>
        <strain evidence="5 6">DSM 19791</strain>
    </source>
</reference>
<dbReference type="InterPro" id="IPR003593">
    <property type="entry name" value="AAA+_ATPase"/>
</dbReference>
<dbReference type="PROSITE" id="PS00676">
    <property type="entry name" value="SIGMA54_INTERACT_2"/>
    <property type="match status" value="1"/>
</dbReference>
<evidence type="ECO:0000259" key="4">
    <source>
        <dbReference type="PROSITE" id="PS50045"/>
    </source>
</evidence>
<dbReference type="InterPro" id="IPR002078">
    <property type="entry name" value="Sigma_54_int"/>
</dbReference>
<dbReference type="EMBL" id="RBWX01000007">
    <property type="protein sequence ID" value="RKS91345.1"/>
    <property type="molecule type" value="Genomic_DNA"/>
</dbReference>
<dbReference type="InterPro" id="IPR025943">
    <property type="entry name" value="Sigma_54_int_dom_ATP-bd_2"/>
</dbReference>